<protein>
    <submittedName>
        <fullName evidence="1">Uncharacterized protein</fullName>
    </submittedName>
</protein>
<evidence type="ECO:0000313" key="2">
    <source>
        <dbReference type="Proteomes" id="UP000054928"/>
    </source>
</evidence>
<reference evidence="2" key="1">
    <citation type="submission" date="2014-09" db="EMBL/GenBank/DDBJ databases">
        <authorList>
            <person name="Sharma Rahul"/>
            <person name="Thines Marco"/>
        </authorList>
    </citation>
    <scope>NUCLEOTIDE SEQUENCE [LARGE SCALE GENOMIC DNA]</scope>
</reference>
<dbReference type="RefSeq" id="XP_024575393.1">
    <property type="nucleotide sequence ID" value="XM_024724525.1"/>
</dbReference>
<organism evidence="1 2">
    <name type="scientific">Plasmopara halstedii</name>
    <name type="common">Downy mildew of sunflower</name>
    <dbReference type="NCBI Taxonomy" id="4781"/>
    <lineage>
        <taxon>Eukaryota</taxon>
        <taxon>Sar</taxon>
        <taxon>Stramenopiles</taxon>
        <taxon>Oomycota</taxon>
        <taxon>Peronosporomycetes</taxon>
        <taxon>Peronosporales</taxon>
        <taxon>Peronosporaceae</taxon>
        <taxon>Plasmopara</taxon>
    </lineage>
</organism>
<name>A0A0P1AEW6_PLAHL</name>
<proteinExistence type="predicted"/>
<dbReference type="Proteomes" id="UP000054928">
    <property type="component" value="Unassembled WGS sequence"/>
</dbReference>
<accession>A0A0P1AEW6</accession>
<dbReference type="GeneID" id="36404144"/>
<dbReference type="EMBL" id="CCYD01000349">
    <property type="protein sequence ID" value="CEG39024.1"/>
    <property type="molecule type" value="Genomic_DNA"/>
</dbReference>
<sequence length="189" mass="21642">MKKRPTCYPVPDYALECAQFMEAKNYDDAQSRFSPDTANLSRAKRMADWWDRAKRALIRGLDTATRLPSNNAECHDSDGTQAGCLREQIRGCQDKWREAKARRLSRKHALFPQRLTADFYKRIASKYGDNVHTESQLIDDYIASIRPPKRIADLEELDAQVSLDKVRAAIKRCKRGKSCGPDGLGNTWY</sequence>
<dbReference type="AlphaFoldDB" id="A0A0P1AEW6"/>
<evidence type="ECO:0000313" key="1">
    <source>
        <dbReference type="EMBL" id="CEG39024.1"/>
    </source>
</evidence>
<keyword evidence="2" id="KW-1185">Reference proteome</keyword>